<accession>K6ZD64</accession>
<dbReference type="PROSITE" id="PS51645">
    <property type="entry name" value="PHR_CRY_ALPHA_BETA"/>
    <property type="match status" value="1"/>
</dbReference>
<evidence type="ECO:0000256" key="12">
    <source>
        <dbReference type="PIRSR" id="PIRSR602081-1"/>
    </source>
</evidence>
<evidence type="ECO:0000313" key="17">
    <source>
        <dbReference type="Proteomes" id="UP000006327"/>
    </source>
</evidence>
<evidence type="ECO:0000313" key="16">
    <source>
        <dbReference type="EMBL" id="GAC21335.1"/>
    </source>
</evidence>
<dbReference type="RefSeq" id="WP_007624162.1">
    <property type="nucleotide sequence ID" value="NZ_BAEO01000062.1"/>
</dbReference>
<evidence type="ECO:0000256" key="10">
    <source>
        <dbReference type="ARBA" id="ARBA00059220"/>
    </source>
</evidence>
<evidence type="ECO:0000256" key="8">
    <source>
        <dbReference type="ARBA" id="ARBA00031671"/>
    </source>
</evidence>
<dbReference type="SUPFAM" id="SSF48173">
    <property type="entry name" value="Cryptochrome/photolyase FAD-binding domain"/>
    <property type="match status" value="1"/>
</dbReference>
<dbReference type="GO" id="GO:0000719">
    <property type="term" value="P:photoreactive repair"/>
    <property type="evidence" value="ECO:0007669"/>
    <property type="project" value="UniProtKB-ARBA"/>
</dbReference>
<dbReference type="STRING" id="493475.GARC_4393"/>
<name>K6ZD64_9ALTE</name>
<dbReference type="EMBL" id="BAEO01000062">
    <property type="protein sequence ID" value="GAC21335.1"/>
    <property type="molecule type" value="Genomic_DNA"/>
</dbReference>
<dbReference type="GO" id="GO:0003677">
    <property type="term" value="F:DNA binding"/>
    <property type="evidence" value="ECO:0007669"/>
    <property type="project" value="TreeGrafter"/>
</dbReference>
<evidence type="ECO:0000259" key="15">
    <source>
        <dbReference type="PROSITE" id="PS51645"/>
    </source>
</evidence>
<dbReference type="InterPro" id="IPR018394">
    <property type="entry name" value="DNA_photolyase_1_CS_C"/>
</dbReference>
<feature type="domain" description="Photolyase/cryptochrome alpha/beta" evidence="15">
    <location>
        <begin position="6"/>
        <end position="131"/>
    </location>
</feature>
<evidence type="ECO:0000256" key="13">
    <source>
        <dbReference type="PIRSR" id="PIRSR602081-2"/>
    </source>
</evidence>
<organism evidence="16 17">
    <name type="scientific">Paraglaciecola arctica BSs20135</name>
    <dbReference type="NCBI Taxonomy" id="493475"/>
    <lineage>
        <taxon>Bacteria</taxon>
        <taxon>Pseudomonadati</taxon>
        <taxon>Pseudomonadota</taxon>
        <taxon>Gammaproteobacteria</taxon>
        <taxon>Alteromonadales</taxon>
        <taxon>Alteromonadaceae</taxon>
        <taxon>Paraglaciecola</taxon>
    </lineage>
</organism>
<dbReference type="InterPro" id="IPR002081">
    <property type="entry name" value="Cryptochrome/DNA_photolyase_1"/>
</dbReference>
<feature type="binding site" evidence="12">
    <location>
        <begin position="237"/>
        <end position="241"/>
    </location>
    <ligand>
        <name>FAD</name>
        <dbReference type="ChEBI" id="CHEBI:57692"/>
    </ligand>
</feature>
<dbReference type="Proteomes" id="UP000006327">
    <property type="component" value="Unassembled WGS sequence"/>
</dbReference>
<sequence>MIFITDSTLVWFRQDLRLRDNPALAFAAKLDSVIPVFIFDTACPEHCVPGGASKWWLHQSLNALNDSLDNQLHCIKGDASKLLIGLMQKHDIKRIAWNRAYEPWQIKRDTQLKQTLVAAGIEVQSFNSHLLWEPWQVLKKDQTPYKVFTPYYRRGCLSKSSPRMPVAAPKDLQIEYYSEIDNGIDSLELMPEISWHSTIQTMWTPGEKGAAQHLSEFLPDGAKEYKNKRDFPELGATSKLSPHLHFGEISPNQIWYAGINALNGNTEDIGLDCYLSELGWREFSHYLLFHFPHIPQKNFSPKFEHFIWRNDEDSLKAWQLGQTGIPIVDAGMRELWQTGTMHNRVRMVVASFLVKNLLIDWRKGERWFWDCLLDADLAANSASWQWVAGTGADASPYFRIFNPVTQGQRFDVHGDYVKRYCPELSKMPDKFIHNPWDAPQNILDYAGVKLGDNYPKPLVDLKASRLRALDALAQSKQQPNETPASS</sequence>
<dbReference type="InterPro" id="IPR014729">
    <property type="entry name" value="Rossmann-like_a/b/a_fold"/>
</dbReference>
<comment type="caution">
    <text evidence="16">The sequence shown here is derived from an EMBL/GenBank/DDBJ whole genome shotgun (WGS) entry which is preliminary data.</text>
</comment>
<dbReference type="GO" id="GO:0071949">
    <property type="term" value="F:FAD binding"/>
    <property type="evidence" value="ECO:0007669"/>
    <property type="project" value="TreeGrafter"/>
</dbReference>
<comment type="cofactor">
    <cofactor evidence="1">
        <name>(6R)-5,10-methylene-5,6,7,8-tetrahydrofolate</name>
        <dbReference type="ChEBI" id="CHEBI:15636"/>
    </cofactor>
</comment>
<protein>
    <recommendedName>
        <fullName evidence="4">Deoxyribodipyrimidine photo-lyase</fullName>
        <ecNumber evidence="3">4.1.99.3</ecNumber>
    </recommendedName>
    <alternativeName>
        <fullName evidence="8">DNA photolyase</fullName>
    </alternativeName>
    <alternativeName>
        <fullName evidence="11">Photoreactivating enzyme</fullName>
    </alternativeName>
</protein>
<dbReference type="Gene3D" id="3.40.50.620">
    <property type="entry name" value="HUPs"/>
    <property type="match status" value="1"/>
</dbReference>
<dbReference type="eggNOG" id="COG0415">
    <property type="taxonomic scope" value="Bacteria"/>
</dbReference>
<dbReference type="InterPro" id="IPR006050">
    <property type="entry name" value="DNA_photolyase_N"/>
</dbReference>
<feature type="binding site" evidence="12">
    <location>
        <position position="274"/>
    </location>
    <ligand>
        <name>FAD</name>
        <dbReference type="ChEBI" id="CHEBI:57692"/>
    </ligand>
</feature>
<evidence type="ECO:0000256" key="3">
    <source>
        <dbReference type="ARBA" id="ARBA00013149"/>
    </source>
</evidence>
<gene>
    <name evidence="16" type="primary">phr</name>
    <name evidence="16" type="ORF">GARC_4393</name>
</gene>
<evidence type="ECO:0000256" key="7">
    <source>
        <dbReference type="ARBA" id="ARBA00022991"/>
    </source>
</evidence>
<dbReference type="PRINTS" id="PR00147">
    <property type="entry name" value="DNAPHOTLYASE"/>
</dbReference>
<feature type="site" description="Electron transfer via tryptophanyl radical" evidence="13">
    <location>
        <position position="361"/>
    </location>
</feature>
<evidence type="ECO:0000256" key="4">
    <source>
        <dbReference type="ARBA" id="ARBA00014046"/>
    </source>
</evidence>
<dbReference type="PANTHER" id="PTHR11455:SF9">
    <property type="entry name" value="CRYPTOCHROME CIRCADIAN CLOCK 5 ISOFORM X1"/>
    <property type="match status" value="1"/>
</dbReference>
<keyword evidence="5 12" id="KW-0285">Flavoprotein</keyword>
<comment type="similarity">
    <text evidence="14">Belongs to the DNA photolyase family.</text>
</comment>
<feature type="binding site" evidence="12">
    <location>
        <position position="225"/>
    </location>
    <ligand>
        <name>FAD</name>
        <dbReference type="ChEBI" id="CHEBI:57692"/>
    </ligand>
</feature>
<dbReference type="PROSITE" id="PS00394">
    <property type="entry name" value="DNA_PHOTOLYASES_1_1"/>
    <property type="match status" value="1"/>
</dbReference>
<dbReference type="Gene3D" id="1.10.579.10">
    <property type="entry name" value="DNA Cyclobutane Dipyrimidine Photolyase, subunit A, domain 3"/>
    <property type="match status" value="1"/>
</dbReference>
<dbReference type="GO" id="GO:0003904">
    <property type="term" value="F:deoxyribodipyrimidine photo-lyase activity"/>
    <property type="evidence" value="ECO:0007669"/>
    <property type="project" value="UniProtKB-EC"/>
</dbReference>
<comment type="cofactor">
    <cofactor evidence="12">
        <name>FAD</name>
        <dbReference type="ChEBI" id="CHEBI:57692"/>
    </cofactor>
    <text evidence="12">Binds 1 FAD per subunit.</text>
</comment>
<dbReference type="PROSITE" id="PS00691">
    <property type="entry name" value="DNA_PHOTOLYASES_1_2"/>
    <property type="match status" value="1"/>
</dbReference>
<dbReference type="EC" id="4.1.99.3" evidence="3"/>
<feature type="site" description="Electron transfer via tryptophanyl radical" evidence="13">
    <location>
        <position position="384"/>
    </location>
</feature>
<proteinExistence type="inferred from homology"/>
<dbReference type="InterPro" id="IPR036134">
    <property type="entry name" value="Crypto/Photolyase_FAD-like_sf"/>
</dbReference>
<dbReference type="InterPro" id="IPR036155">
    <property type="entry name" value="Crypto/Photolyase_N_sf"/>
</dbReference>
<feature type="binding site" evidence="12">
    <location>
        <begin position="374"/>
        <end position="376"/>
    </location>
    <ligand>
        <name>FAD</name>
        <dbReference type="ChEBI" id="CHEBI:57692"/>
    </ligand>
</feature>
<evidence type="ECO:0000256" key="5">
    <source>
        <dbReference type="ARBA" id="ARBA00022630"/>
    </source>
</evidence>
<keyword evidence="7 14" id="KW-0157">Chromophore</keyword>
<comment type="similarity">
    <text evidence="2">Belongs to the DNA photolyase class-1 family.</text>
</comment>
<dbReference type="Pfam" id="PF03441">
    <property type="entry name" value="FAD_binding_7"/>
    <property type="match status" value="1"/>
</dbReference>
<comment type="function">
    <text evidence="10">Involved in repair of UV radiation-induced DNA damage. Catalyzes the light-dependent monomerization (300-600 nm) of cyclobutyl pyrimidine dimers (in cis-syn configuration), which are formed between adjacent bases on the same DNA strand upon exposure to ultraviolet radiation.</text>
</comment>
<evidence type="ECO:0000256" key="9">
    <source>
        <dbReference type="ARBA" id="ARBA00033999"/>
    </source>
</evidence>
<dbReference type="Gene3D" id="1.25.40.80">
    <property type="match status" value="1"/>
</dbReference>
<keyword evidence="6 12" id="KW-0274">FAD</keyword>
<reference evidence="16 17" key="1">
    <citation type="journal article" date="2017" name="Antonie Van Leeuwenhoek">
        <title>Rhizobium rhizosphaerae sp. nov., a novel species isolated from rice rhizosphere.</title>
        <authorList>
            <person name="Zhao J.J."/>
            <person name="Zhang J."/>
            <person name="Zhang R.J."/>
            <person name="Zhang C.W."/>
            <person name="Yin H.Q."/>
            <person name="Zhang X.X."/>
        </authorList>
    </citation>
    <scope>NUCLEOTIDE SEQUENCE [LARGE SCALE GENOMIC DNA]</scope>
    <source>
        <strain evidence="16 17">BSs20135</strain>
    </source>
</reference>
<dbReference type="Pfam" id="PF00875">
    <property type="entry name" value="DNA_photolyase"/>
    <property type="match status" value="1"/>
</dbReference>
<comment type="catalytic activity">
    <reaction evidence="9">
        <text>cyclobutadipyrimidine (in DNA) = 2 pyrimidine residues (in DNA).</text>
        <dbReference type="EC" id="4.1.99.3"/>
    </reaction>
</comment>
<keyword evidence="16" id="KW-0456">Lyase</keyword>
<feature type="site" description="Electron transfer via tryptophanyl radical" evidence="13">
    <location>
        <position position="308"/>
    </location>
</feature>
<evidence type="ECO:0000256" key="11">
    <source>
        <dbReference type="ARBA" id="ARBA00083107"/>
    </source>
</evidence>
<evidence type="ECO:0000256" key="6">
    <source>
        <dbReference type="ARBA" id="ARBA00022827"/>
    </source>
</evidence>
<dbReference type="AlphaFoldDB" id="K6ZD64"/>
<evidence type="ECO:0000256" key="1">
    <source>
        <dbReference type="ARBA" id="ARBA00001932"/>
    </source>
</evidence>
<evidence type="ECO:0000256" key="2">
    <source>
        <dbReference type="ARBA" id="ARBA00005862"/>
    </source>
</evidence>
<dbReference type="SUPFAM" id="SSF52425">
    <property type="entry name" value="Cryptochrome/photolyase, N-terminal domain"/>
    <property type="match status" value="1"/>
</dbReference>
<dbReference type="OrthoDB" id="9772484at2"/>
<evidence type="ECO:0000256" key="14">
    <source>
        <dbReference type="RuleBase" id="RU004182"/>
    </source>
</evidence>
<dbReference type="FunFam" id="1.10.579.10:FF:000003">
    <property type="entry name" value="Deoxyribodipyrimidine photo-lyase"/>
    <property type="match status" value="1"/>
</dbReference>
<dbReference type="PANTHER" id="PTHR11455">
    <property type="entry name" value="CRYPTOCHROME"/>
    <property type="match status" value="1"/>
</dbReference>
<dbReference type="InterPro" id="IPR005101">
    <property type="entry name" value="Cryptochr/Photolyase_FAD-bd"/>
</dbReference>
<keyword evidence="17" id="KW-1185">Reference proteome</keyword>